<gene>
    <name evidence="8" type="ORF">ColLi_12340</name>
</gene>
<dbReference type="PANTHER" id="PTHR46366">
    <property type="entry name" value="PRO-APOPTOTIC SERINE PROTEASE NMA111"/>
    <property type="match status" value="1"/>
</dbReference>
<dbReference type="InterPro" id="IPR043504">
    <property type="entry name" value="Peptidase_S1_PA_chymotrypsin"/>
</dbReference>
<dbReference type="CDD" id="cd06719">
    <property type="entry name" value="PDZ2-4_Nma111p-like"/>
    <property type="match status" value="1"/>
</dbReference>
<dbReference type="PRINTS" id="PR00834">
    <property type="entry name" value="PROTEASES2C"/>
</dbReference>
<dbReference type="EMBL" id="BPPX01000042">
    <property type="protein sequence ID" value="GJC89502.1"/>
    <property type="molecule type" value="Genomic_DNA"/>
</dbReference>
<evidence type="ECO:0000256" key="6">
    <source>
        <dbReference type="ARBA" id="ARBA00022737"/>
    </source>
</evidence>
<keyword evidence="6" id="KW-0677">Repeat</keyword>
<dbReference type="GO" id="GO:0004252">
    <property type="term" value="F:serine-type endopeptidase activity"/>
    <property type="evidence" value="ECO:0007669"/>
    <property type="project" value="InterPro"/>
</dbReference>
<dbReference type="InterPro" id="IPR036034">
    <property type="entry name" value="PDZ_sf"/>
</dbReference>
<dbReference type="InterPro" id="IPR009003">
    <property type="entry name" value="Peptidase_S1_PA"/>
</dbReference>
<protein>
    <recommendedName>
        <fullName evidence="3">Pro-apoptotic serine protease NMA111</fullName>
    </recommendedName>
    <alternativeName>
        <fullName evidence="4">Pro-apoptotic serine protease nma111</fullName>
    </alternativeName>
</protein>
<accession>A0AA37LYK6</accession>
<dbReference type="GO" id="GO:0006508">
    <property type="term" value="P:proteolysis"/>
    <property type="evidence" value="ECO:0007669"/>
    <property type="project" value="UniProtKB-KW"/>
</dbReference>
<comment type="function">
    <text evidence="1">Nuclear serine protease which mediates apoptosis.</text>
</comment>
<evidence type="ECO:0000256" key="2">
    <source>
        <dbReference type="ARBA" id="ARBA00010541"/>
    </source>
</evidence>
<evidence type="ECO:0000256" key="1">
    <source>
        <dbReference type="ARBA" id="ARBA00002558"/>
    </source>
</evidence>
<dbReference type="SUPFAM" id="SSF50156">
    <property type="entry name" value="PDZ domain-like"/>
    <property type="match status" value="2"/>
</dbReference>
<keyword evidence="8" id="KW-0645">Protease</keyword>
<dbReference type="SUPFAM" id="SSF50494">
    <property type="entry name" value="Trypsin-like serine proteases"/>
    <property type="match status" value="2"/>
</dbReference>
<keyword evidence="5" id="KW-0053">Apoptosis</keyword>
<sequence>MVGQGASEYFNNVPIAQEHKTWQNTIDNVIRAVVSIHYSHPYSFDGEDATVGQATGFVVDVMNGYVLTNRHVLGAGPFSGFIVFSDHEAVNAHSAYRDPIHDFAFLRFDPKAVKHMELYALDLRPDLAEVGVDIRMVGNDAGEHLSIASGTISRLDRNAPLYAYGYQDFNTSYIQASTGSSGGSSGSPVVNIEGFAVALQAGRRSDGASTNYFLPLDRPLRALECIRNDKPVIRGDIQCQFLLEPFEECCRLGLSSEEEQEARRAFPKNNTLLVAKVVLAQGQSDQKIMEGDILIKVNDKRVVQFTELSNILDSNVGNVVRFQLQRGGENIKVDIEVGDLHKITPDRFVSVAGASFHSLSYQLARRYGVACQGVFLCNAAGSFIFGDSQDLLIQAVDQKDTPDLVTFIEVMKKIADRSDVVITYKLLWDWSVQKTTTVCIDRHWSPIMEMGVRNDKTGVWDFTILAHPLPSKPPAACSAFIKHEDTNHRPVADLAHSLVNVSCSRPFELDGAIDCTNTGSRYYLARNCAPLHVRCNRHYWGAVAVEAKLVFLHPLQNYAIVQYDAKRVHAPVLSAKLSTEDITQGTSTTFWGHTPWGDSVQCSTTVTGVTALATPENRKAPAYRAVNVEDVLVDTILGHKYGGGVLTANDGTVQALLLSYRGLDYSMRYHGLAAYHLLHVVSQMRQGTPPKLRMLSVQFEPVDMVQAGIMGVSKEWLHRVANASKTHPQLLKVKKRVLEHGQQSYSLLENDILLALIGQVITSYSDLDVMYHHEALDAIIVREGKEIHIKAHTIAAEDVETDRLVFFCGATLQRPHHAVRQQASQLHSNVYVSACQHGSPSNQYGLKPVRFITHVNGKPTSDLEAFLAVVQKIPNDTCQFLWFLC</sequence>
<evidence type="ECO:0000256" key="5">
    <source>
        <dbReference type="ARBA" id="ARBA00022703"/>
    </source>
</evidence>
<dbReference type="InterPro" id="IPR001940">
    <property type="entry name" value="Peptidase_S1C"/>
</dbReference>
<feature type="domain" description="PDZ-like" evidence="7">
    <location>
        <begin position="342"/>
        <end position="417"/>
    </location>
</feature>
<dbReference type="Gene3D" id="2.30.42.10">
    <property type="match status" value="2"/>
</dbReference>
<dbReference type="InterPro" id="IPR025926">
    <property type="entry name" value="PDZ-like_dom"/>
</dbReference>
<dbReference type="GO" id="GO:0006915">
    <property type="term" value="P:apoptotic process"/>
    <property type="evidence" value="ECO:0007669"/>
    <property type="project" value="UniProtKB-KW"/>
</dbReference>
<organism evidence="8 9">
    <name type="scientific">Colletotrichum liriopes</name>
    <dbReference type="NCBI Taxonomy" id="708192"/>
    <lineage>
        <taxon>Eukaryota</taxon>
        <taxon>Fungi</taxon>
        <taxon>Dikarya</taxon>
        <taxon>Ascomycota</taxon>
        <taxon>Pezizomycotina</taxon>
        <taxon>Sordariomycetes</taxon>
        <taxon>Hypocreomycetidae</taxon>
        <taxon>Glomerellales</taxon>
        <taxon>Glomerellaceae</taxon>
        <taxon>Colletotrichum</taxon>
        <taxon>Colletotrichum spaethianum species complex</taxon>
    </lineage>
</organism>
<dbReference type="PANTHER" id="PTHR46366:SF8">
    <property type="entry name" value="PRO-APOPTOTIC SERINE PROTEASE NMA111"/>
    <property type="match status" value="1"/>
</dbReference>
<dbReference type="Proteomes" id="UP001055172">
    <property type="component" value="Unassembled WGS sequence"/>
</dbReference>
<dbReference type="Pfam" id="PF12812">
    <property type="entry name" value="PDZ_1"/>
    <property type="match status" value="2"/>
</dbReference>
<name>A0AA37LYK6_9PEZI</name>
<dbReference type="Gene3D" id="2.40.10.10">
    <property type="entry name" value="Trypsin-like serine proteases"/>
    <property type="match status" value="2"/>
</dbReference>
<comment type="caution">
    <text evidence="8">The sequence shown here is derived from an EMBL/GenBank/DDBJ whole genome shotgun (WGS) entry which is preliminary data.</text>
</comment>
<dbReference type="AlphaFoldDB" id="A0AA37LYK6"/>
<evidence type="ECO:0000259" key="7">
    <source>
        <dbReference type="Pfam" id="PF12812"/>
    </source>
</evidence>
<evidence type="ECO:0000313" key="8">
    <source>
        <dbReference type="EMBL" id="GJC89502.1"/>
    </source>
</evidence>
<comment type="similarity">
    <text evidence="2">Belongs to the peptidase S1C family.</text>
</comment>
<feature type="domain" description="PDZ-like" evidence="7">
    <location>
        <begin position="799"/>
        <end position="875"/>
    </location>
</feature>
<proteinExistence type="inferred from homology"/>
<reference evidence="8 9" key="1">
    <citation type="submission" date="2021-07" db="EMBL/GenBank/DDBJ databases">
        <title>Genome data of Colletotrichum spaethianum.</title>
        <authorList>
            <person name="Utami Y.D."/>
            <person name="Hiruma K."/>
        </authorList>
    </citation>
    <scope>NUCLEOTIDE SEQUENCE [LARGE SCALE GENOMIC DNA]</scope>
    <source>
        <strain evidence="8 9">MAFF 242679</strain>
    </source>
</reference>
<evidence type="ECO:0000313" key="9">
    <source>
        <dbReference type="Proteomes" id="UP001055172"/>
    </source>
</evidence>
<keyword evidence="8" id="KW-0378">Hydrolase</keyword>
<evidence type="ECO:0000256" key="3">
    <source>
        <dbReference type="ARBA" id="ARBA00020338"/>
    </source>
</evidence>
<evidence type="ECO:0000256" key="4">
    <source>
        <dbReference type="ARBA" id="ARBA00021524"/>
    </source>
</evidence>
<keyword evidence="9" id="KW-1185">Reference proteome</keyword>
<dbReference type="Pfam" id="PF13365">
    <property type="entry name" value="Trypsin_2"/>
    <property type="match status" value="1"/>
</dbReference>
<dbReference type="CDD" id="cd06786">
    <property type="entry name" value="cpPDZ1_ScNma111-like"/>
    <property type="match status" value="1"/>
</dbReference>